<reference evidence="2 3" key="1">
    <citation type="submission" date="2023-06" db="EMBL/GenBank/DDBJ databases">
        <authorList>
            <person name="Oyuntsetseg B."/>
            <person name="Kim S.B."/>
        </authorList>
    </citation>
    <scope>NUCLEOTIDE SEQUENCE [LARGE SCALE GENOMIC DNA]</scope>
    <source>
        <strain evidence="2 3">2-2</strain>
    </source>
</reference>
<evidence type="ECO:0000313" key="2">
    <source>
        <dbReference type="EMBL" id="WIV58156.1"/>
    </source>
</evidence>
<feature type="region of interest" description="Disordered" evidence="1">
    <location>
        <begin position="1"/>
        <end position="51"/>
    </location>
</feature>
<keyword evidence="3" id="KW-1185">Reference proteome</keyword>
<evidence type="ECO:0000313" key="3">
    <source>
        <dbReference type="Proteomes" id="UP001227101"/>
    </source>
</evidence>
<dbReference type="RefSeq" id="WP_285455494.1">
    <property type="nucleotide sequence ID" value="NZ_CP127173.1"/>
</dbReference>
<accession>A0ABY8XRD3</accession>
<evidence type="ECO:0000256" key="1">
    <source>
        <dbReference type="SAM" id="MobiDB-lite"/>
    </source>
</evidence>
<dbReference type="Proteomes" id="UP001227101">
    <property type="component" value="Chromosome"/>
</dbReference>
<organism evidence="2 3">
    <name type="scientific">Amycolatopsis nalaikhensis</name>
    <dbReference type="NCBI Taxonomy" id="715472"/>
    <lineage>
        <taxon>Bacteria</taxon>
        <taxon>Bacillati</taxon>
        <taxon>Actinomycetota</taxon>
        <taxon>Actinomycetes</taxon>
        <taxon>Pseudonocardiales</taxon>
        <taxon>Pseudonocardiaceae</taxon>
        <taxon>Amycolatopsis</taxon>
    </lineage>
</organism>
<feature type="compositionally biased region" description="Basic and acidic residues" evidence="1">
    <location>
        <begin position="174"/>
        <end position="191"/>
    </location>
</feature>
<protein>
    <submittedName>
        <fullName evidence="2">Uncharacterized protein</fullName>
    </submittedName>
</protein>
<sequence>MRQLMGRGELRGDRGRIGLPADLPQVERAVRAQPAAGDHERPGGQAADGVGDAAEQVEAAFAGRGGGDGVDGARDVPVDQGRPGQAVLQRTVGPARGQHDRAPVAPVGGRHQGDAALARALLGDVAAVRGVAQQRADGVGDRGPRLVRRAADDDHDPVATAGRHVPDRHRARAHHDAEDECSGKCRAEGGRLPRPAVPQAELGVLGLHDDLPRVDEANSGWHLPRNDVN</sequence>
<feature type="region of interest" description="Disordered" evidence="1">
    <location>
        <begin position="156"/>
        <end position="197"/>
    </location>
</feature>
<name>A0ABY8XRD3_9PSEU</name>
<gene>
    <name evidence="2" type="ORF">QP939_05690</name>
</gene>
<proteinExistence type="predicted"/>
<dbReference type="EMBL" id="CP127173">
    <property type="protein sequence ID" value="WIV58156.1"/>
    <property type="molecule type" value="Genomic_DNA"/>
</dbReference>